<dbReference type="Pfam" id="PF23639">
    <property type="entry name" value="DUF7146"/>
    <property type="match status" value="1"/>
</dbReference>
<dbReference type="Pfam" id="PF08273">
    <property type="entry name" value="Zn_Ribbon_Prim"/>
    <property type="match status" value="1"/>
</dbReference>
<organism evidence="2">
    <name type="scientific">Rheinheimera sp. BAL341</name>
    <dbReference type="NCBI Taxonomy" id="1708203"/>
    <lineage>
        <taxon>Bacteria</taxon>
        <taxon>Pseudomonadati</taxon>
        <taxon>Pseudomonadota</taxon>
        <taxon>Gammaproteobacteria</taxon>
        <taxon>Chromatiales</taxon>
        <taxon>Chromatiaceae</taxon>
        <taxon>Rheinheimera</taxon>
    </lineage>
</organism>
<accession>A0A486XT97</accession>
<dbReference type="InterPro" id="IPR055570">
    <property type="entry name" value="DUF7146"/>
</dbReference>
<sequence length="328" mass="37068">MKRFDKTMVNWTLVYKHYFPELILSSQKHQPCPYCGGKDRFRLFGDWPDSGAAICNQCGKGDGVYWLMKILEKDFLEIVSIIQMHQFPSVKGLRPVFEQPLEDIEKRRRYLKQTLQKAVPLKLNLRNCVTQYLRYRGLGLLIQQDDSPGNLFYARSLIYKHEGEKVQYFGCLLAALQDVDGNLVGVHRIYLSADGRKAPVSAPKKSLPSVYKGAMHGAAVRLYPATTSLGITEGLETALAVRCMHPSLPVWATLTAGGMKTLRLPAELNDVHIFVDHDQSGEGFNAASILVCRLRKEGRKVTVHHPKRHLPEACYGDWLDVWCLGAEI</sequence>
<dbReference type="SMART" id="SM00778">
    <property type="entry name" value="Prim_Zn_Ribbon"/>
    <property type="match status" value="1"/>
</dbReference>
<dbReference type="AlphaFoldDB" id="A0A486XT97"/>
<reference evidence="2" key="1">
    <citation type="submission" date="2019-04" db="EMBL/GenBank/DDBJ databases">
        <authorList>
            <person name="Brambilla D."/>
        </authorList>
    </citation>
    <scope>NUCLEOTIDE SEQUENCE</scope>
    <source>
        <strain evidence="2">BAL1</strain>
    </source>
</reference>
<evidence type="ECO:0000259" key="1">
    <source>
        <dbReference type="SMART" id="SM00778"/>
    </source>
</evidence>
<dbReference type="GO" id="GO:0008270">
    <property type="term" value="F:zinc ion binding"/>
    <property type="evidence" value="ECO:0007669"/>
    <property type="project" value="InterPro"/>
</dbReference>
<feature type="domain" description="DNA primase/helicase Gp4 N-terminal Bacteriophage T7-like" evidence="1">
    <location>
        <begin position="27"/>
        <end position="64"/>
    </location>
</feature>
<dbReference type="EMBL" id="CAAJGR010000118">
    <property type="protein sequence ID" value="VHO05016.1"/>
    <property type="molecule type" value="Genomic_DNA"/>
</dbReference>
<dbReference type="InterPro" id="IPR034154">
    <property type="entry name" value="TOPRIM_DnaG/twinkle"/>
</dbReference>
<dbReference type="InterPro" id="IPR013237">
    <property type="entry name" value="Phage_T7_Gp4_N"/>
</dbReference>
<gene>
    <name evidence="2" type="ORF">BAL341_2241</name>
</gene>
<name>A0A486XT97_9GAMM</name>
<protein>
    <submittedName>
        <fullName evidence="2">Bll0064 protein</fullName>
    </submittedName>
</protein>
<dbReference type="GO" id="GO:0004386">
    <property type="term" value="F:helicase activity"/>
    <property type="evidence" value="ECO:0007669"/>
    <property type="project" value="InterPro"/>
</dbReference>
<dbReference type="CDD" id="cd01029">
    <property type="entry name" value="TOPRIM_primases"/>
    <property type="match status" value="1"/>
</dbReference>
<dbReference type="SUPFAM" id="SSF57783">
    <property type="entry name" value="Zinc beta-ribbon"/>
    <property type="match status" value="1"/>
</dbReference>
<proteinExistence type="predicted"/>
<evidence type="ECO:0000313" key="2">
    <source>
        <dbReference type="EMBL" id="VHO05016.1"/>
    </source>
</evidence>
<dbReference type="InterPro" id="IPR006171">
    <property type="entry name" value="TOPRIM_dom"/>
</dbReference>
<dbReference type="Pfam" id="PF13362">
    <property type="entry name" value="Toprim_3"/>
    <property type="match status" value="1"/>
</dbReference>